<evidence type="ECO:0000313" key="2">
    <source>
        <dbReference type="EMBL" id="MED7823423.1"/>
    </source>
</evidence>
<dbReference type="RefSeq" id="WP_329507909.1">
    <property type="nucleotide sequence ID" value="NZ_BAAAYZ010000146.1"/>
</dbReference>
<dbReference type="Proteomes" id="UP001333996">
    <property type="component" value="Unassembled WGS sequence"/>
</dbReference>
<proteinExistence type="predicted"/>
<sequence length="133" mass="14170">MTSDRPVNPRLNEDLRFDVEPGGPPRYNSTTDKPVQYLKVADTEGQVIGYVWANDEDDAAGWVTRKAGGPPAFNEGVLWATWLHEAKERGIPPTAALAEMVRDSSAGGIGHVVPGFSAEAPTPATVAALADQD</sequence>
<evidence type="ECO:0000256" key="1">
    <source>
        <dbReference type="SAM" id="MobiDB-lite"/>
    </source>
</evidence>
<accession>A0ABU7FH91</accession>
<feature type="region of interest" description="Disordered" evidence="1">
    <location>
        <begin position="1"/>
        <end position="32"/>
    </location>
</feature>
<name>A0ABU7FH91_9ACTN</name>
<gene>
    <name evidence="2" type="ORF">VXC91_15860</name>
</gene>
<reference evidence="2" key="1">
    <citation type="submission" date="2024-01" db="EMBL/GenBank/DDBJ databases">
        <title>First draft genome sequence data of TA4-1, the type strain of Gram-positive actinobacterium Streptomyces chiangmaiensis.</title>
        <authorList>
            <person name="Yasawong M."/>
            <person name="Nantapong N."/>
        </authorList>
    </citation>
    <scope>NUCLEOTIDE SEQUENCE</scope>
    <source>
        <strain evidence="2">TA4-1</strain>
    </source>
</reference>
<dbReference type="EMBL" id="JAYWVC010000044">
    <property type="protein sequence ID" value="MED7823423.1"/>
    <property type="molecule type" value="Genomic_DNA"/>
</dbReference>
<evidence type="ECO:0000313" key="3">
    <source>
        <dbReference type="Proteomes" id="UP001333996"/>
    </source>
</evidence>
<organism evidence="2 3">
    <name type="scientific">Streptomyces chiangmaiensis</name>
    <dbReference type="NCBI Taxonomy" id="766497"/>
    <lineage>
        <taxon>Bacteria</taxon>
        <taxon>Bacillati</taxon>
        <taxon>Actinomycetota</taxon>
        <taxon>Actinomycetes</taxon>
        <taxon>Kitasatosporales</taxon>
        <taxon>Streptomycetaceae</taxon>
        <taxon>Streptomyces</taxon>
    </lineage>
</organism>
<protein>
    <submittedName>
        <fullName evidence="2">Uncharacterized protein</fullName>
    </submittedName>
</protein>
<keyword evidence="3" id="KW-1185">Reference proteome</keyword>
<comment type="caution">
    <text evidence="2">The sequence shown here is derived from an EMBL/GenBank/DDBJ whole genome shotgun (WGS) entry which is preliminary data.</text>
</comment>